<keyword evidence="4" id="KW-0808">Transferase</keyword>
<accession>A0A2S8GT05</accession>
<keyword evidence="5" id="KW-0663">Pyridoxal phosphate</keyword>
<dbReference type="CDD" id="cd06453">
    <property type="entry name" value="SufS_like"/>
    <property type="match status" value="1"/>
</dbReference>
<dbReference type="PANTHER" id="PTHR43586">
    <property type="entry name" value="CYSTEINE DESULFURASE"/>
    <property type="match status" value="1"/>
</dbReference>
<dbReference type="InterPro" id="IPR015421">
    <property type="entry name" value="PyrdxlP-dep_Trfase_major"/>
</dbReference>
<dbReference type="NCBIfam" id="TIGR01979">
    <property type="entry name" value="sufS"/>
    <property type="match status" value="1"/>
</dbReference>
<dbReference type="OrthoDB" id="9804366at2"/>
<gene>
    <name evidence="8" type="ORF">C5Y93_02495</name>
</gene>
<dbReference type="InterPro" id="IPR000192">
    <property type="entry name" value="Aminotrans_V_dom"/>
</dbReference>
<dbReference type="InterPro" id="IPR015424">
    <property type="entry name" value="PyrdxlP-dep_Trfase"/>
</dbReference>
<dbReference type="AlphaFoldDB" id="A0A2S8GT05"/>
<dbReference type="SUPFAM" id="SSF53383">
    <property type="entry name" value="PLP-dependent transferases"/>
    <property type="match status" value="1"/>
</dbReference>
<reference evidence="8 9" key="1">
    <citation type="submission" date="2018-02" db="EMBL/GenBank/DDBJ databases">
        <title>Comparative genomes isolates from brazilian mangrove.</title>
        <authorList>
            <person name="Araujo J.E."/>
            <person name="Taketani R.G."/>
            <person name="Silva M.C.P."/>
            <person name="Loureco M.V."/>
            <person name="Andreote F.D."/>
        </authorList>
    </citation>
    <scope>NUCLEOTIDE SEQUENCE [LARGE SCALE GENOMIC DNA]</scope>
    <source>
        <strain evidence="8 9">Nap-Phe MGV</strain>
    </source>
</reference>
<evidence type="ECO:0000313" key="9">
    <source>
        <dbReference type="Proteomes" id="UP000237819"/>
    </source>
</evidence>
<dbReference type="PANTHER" id="PTHR43586:SF8">
    <property type="entry name" value="CYSTEINE DESULFURASE 1, CHLOROPLASTIC"/>
    <property type="match status" value="1"/>
</dbReference>
<evidence type="ECO:0000256" key="6">
    <source>
        <dbReference type="ARBA" id="ARBA00050776"/>
    </source>
</evidence>
<dbReference type="EC" id="2.8.1.7" evidence="3"/>
<comment type="catalytic activity">
    <reaction evidence="6">
        <text>(sulfur carrier)-H + L-cysteine = (sulfur carrier)-SH + L-alanine</text>
        <dbReference type="Rhea" id="RHEA:43892"/>
        <dbReference type="Rhea" id="RHEA-COMP:14737"/>
        <dbReference type="Rhea" id="RHEA-COMP:14739"/>
        <dbReference type="ChEBI" id="CHEBI:29917"/>
        <dbReference type="ChEBI" id="CHEBI:35235"/>
        <dbReference type="ChEBI" id="CHEBI:57972"/>
        <dbReference type="ChEBI" id="CHEBI:64428"/>
        <dbReference type="EC" id="2.8.1.7"/>
    </reaction>
</comment>
<dbReference type="Gene3D" id="3.90.1150.10">
    <property type="entry name" value="Aspartate Aminotransferase, domain 1"/>
    <property type="match status" value="1"/>
</dbReference>
<name>A0A2S8GT05_9BACT</name>
<dbReference type="InterPro" id="IPR010970">
    <property type="entry name" value="Cys_dSase_SufS"/>
</dbReference>
<protein>
    <recommendedName>
        <fullName evidence="3">cysteine desulfurase</fullName>
        <ecNumber evidence="3">2.8.1.7</ecNumber>
    </recommendedName>
</protein>
<sequence>MTVAPQHAENLDIESIRADFPILHQRVHGKPLVYLDNAASSQKPRQVIDAMREVDERYYANVHRGGHQLSNESTSLYEESREAARRFLGAGSTREVIFTYGTTSSINTVAHAWGPANLQSGDEILVSEMEHHSNLVPWQQVAQRTGAKIKALPVTDDGQLAMDQLPGLLTERTKMVAISAASNVLGTINPVEEIVRQAHGVGALVSVDAAQAAPHKSLDVVQWDADFVALSAHKMVGPSGLGILYGKQALLEAMPPFLGGGSMINTVTIEEFTPAMLPAKFEAGTPPITAAIAFKSAIEYLEKVGLENILAHEQMLAEHAHQLMADIPGLRILGPEPRQKAGIVSFTVDGVSPNDIGMMIDAAGVAIRAGHHCAMPLHARYGISSSARASFYLYNTREEVETFVTALRKVLTMLT</sequence>
<feature type="domain" description="Aminotransferase class V" evidence="7">
    <location>
        <begin position="33"/>
        <end position="403"/>
    </location>
</feature>
<comment type="similarity">
    <text evidence="2">Belongs to the class-V pyridoxal-phosphate-dependent aminotransferase family. Csd subfamily.</text>
</comment>
<dbReference type="GO" id="GO:0030170">
    <property type="term" value="F:pyridoxal phosphate binding"/>
    <property type="evidence" value="ECO:0007669"/>
    <property type="project" value="InterPro"/>
</dbReference>
<dbReference type="InterPro" id="IPR015422">
    <property type="entry name" value="PyrdxlP-dep_Trfase_small"/>
</dbReference>
<evidence type="ECO:0000256" key="5">
    <source>
        <dbReference type="ARBA" id="ARBA00022898"/>
    </source>
</evidence>
<dbReference type="Proteomes" id="UP000237819">
    <property type="component" value="Unassembled WGS sequence"/>
</dbReference>
<organism evidence="8 9">
    <name type="scientific">Blastopirellula marina</name>
    <dbReference type="NCBI Taxonomy" id="124"/>
    <lineage>
        <taxon>Bacteria</taxon>
        <taxon>Pseudomonadati</taxon>
        <taxon>Planctomycetota</taxon>
        <taxon>Planctomycetia</taxon>
        <taxon>Pirellulales</taxon>
        <taxon>Pirellulaceae</taxon>
        <taxon>Blastopirellula</taxon>
    </lineage>
</organism>
<evidence type="ECO:0000256" key="1">
    <source>
        <dbReference type="ARBA" id="ARBA00001933"/>
    </source>
</evidence>
<dbReference type="Gene3D" id="3.40.640.10">
    <property type="entry name" value="Type I PLP-dependent aspartate aminotransferase-like (Major domain)"/>
    <property type="match status" value="1"/>
</dbReference>
<dbReference type="Pfam" id="PF00266">
    <property type="entry name" value="Aminotran_5"/>
    <property type="match status" value="1"/>
</dbReference>
<evidence type="ECO:0000256" key="3">
    <source>
        <dbReference type="ARBA" id="ARBA00012239"/>
    </source>
</evidence>
<dbReference type="GO" id="GO:0031071">
    <property type="term" value="F:cysteine desulfurase activity"/>
    <property type="evidence" value="ECO:0007669"/>
    <property type="project" value="UniProtKB-EC"/>
</dbReference>
<evidence type="ECO:0000313" key="8">
    <source>
        <dbReference type="EMBL" id="PQO47549.1"/>
    </source>
</evidence>
<dbReference type="RefSeq" id="WP_105333810.1">
    <property type="nucleotide sequence ID" value="NZ_PUHZ01000004.1"/>
</dbReference>
<dbReference type="EMBL" id="PUHZ01000004">
    <property type="protein sequence ID" value="PQO47549.1"/>
    <property type="molecule type" value="Genomic_DNA"/>
</dbReference>
<proteinExistence type="inferred from homology"/>
<comment type="cofactor">
    <cofactor evidence="1">
        <name>pyridoxal 5'-phosphate</name>
        <dbReference type="ChEBI" id="CHEBI:597326"/>
    </cofactor>
</comment>
<comment type="caution">
    <text evidence="8">The sequence shown here is derived from an EMBL/GenBank/DDBJ whole genome shotgun (WGS) entry which is preliminary data.</text>
</comment>
<evidence type="ECO:0000256" key="4">
    <source>
        <dbReference type="ARBA" id="ARBA00022679"/>
    </source>
</evidence>
<evidence type="ECO:0000256" key="2">
    <source>
        <dbReference type="ARBA" id="ARBA00010447"/>
    </source>
</evidence>
<evidence type="ECO:0000259" key="7">
    <source>
        <dbReference type="Pfam" id="PF00266"/>
    </source>
</evidence>
<dbReference type="GO" id="GO:0006534">
    <property type="term" value="P:cysteine metabolic process"/>
    <property type="evidence" value="ECO:0007669"/>
    <property type="project" value="InterPro"/>
</dbReference>